<organism evidence="1 2">
    <name type="scientific">Ridgeia piscesae</name>
    <name type="common">Tubeworm</name>
    <dbReference type="NCBI Taxonomy" id="27915"/>
    <lineage>
        <taxon>Eukaryota</taxon>
        <taxon>Metazoa</taxon>
        <taxon>Spiralia</taxon>
        <taxon>Lophotrochozoa</taxon>
        <taxon>Annelida</taxon>
        <taxon>Polychaeta</taxon>
        <taxon>Sedentaria</taxon>
        <taxon>Canalipalpata</taxon>
        <taxon>Sabellida</taxon>
        <taxon>Siboglinidae</taxon>
        <taxon>Ridgeia</taxon>
    </lineage>
</organism>
<proteinExistence type="predicted"/>
<evidence type="ECO:0000313" key="1">
    <source>
        <dbReference type="EMBL" id="KAK2163823.1"/>
    </source>
</evidence>
<protein>
    <submittedName>
        <fullName evidence="1">Uncharacterized protein</fullName>
    </submittedName>
</protein>
<reference evidence="1" key="1">
    <citation type="journal article" date="2023" name="Mol. Biol. Evol.">
        <title>Third-Generation Sequencing Reveals the Adaptive Role of the Epigenome in Three Deep-Sea Polychaetes.</title>
        <authorList>
            <person name="Perez M."/>
            <person name="Aroh O."/>
            <person name="Sun Y."/>
            <person name="Lan Y."/>
            <person name="Juniper S.K."/>
            <person name="Young C.R."/>
            <person name="Angers B."/>
            <person name="Qian P.Y."/>
        </authorList>
    </citation>
    <scope>NUCLEOTIDE SEQUENCE</scope>
    <source>
        <strain evidence="1">R07B-5</strain>
    </source>
</reference>
<evidence type="ECO:0000313" key="2">
    <source>
        <dbReference type="Proteomes" id="UP001209878"/>
    </source>
</evidence>
<name>A0AAD9NCS9_RIDPI</name>
<dbReference type="EMBL" id="JAODUO010001445">
    <property type="protein sequence ID" value="KAK2163823.1"/>
    <property type="molecule type" value="Genomic_DNA"/>
</dbReference>
<sequence>MSNLTALLTSTNNTYQNCDLTFGPNPQNVSSPVRCTKTKRNRFNAILINVNSVKCIIKTTQLKTTIQSNNPDIMFLIVTNINEYCTTCSFLPPNYNAIRKDRNTPMEVVSS</sequence>
<accession>A0AAD9NCS9</accession>
<keyword evidence="2" id="KW-1185">Reference proteome</keyword>
<dbReference type="Proteomes" id="UP001209878">
    <property type="component" value="Unassembled WGS sequence"/>
</dbReference>
<gene>
    <name evidence="1" type="ORF">NP493_1448g00024</name>
</gene>
<dbReference type="AlphaFoldDB" id="A0AAD9NCS9"/>
<comment type="caution">
    <text evidence="1">The sequence shown here is derived from an EMBL/GenBank/DDBJ whole genome shotgun (WGS) entry which is preliminary data.</text>
</comment>